<feature type="domain" description="2,4-diaminopentanoate dehydrogenase C-terminal" evidence="1">
    <location>
        <begin position="143"/>
        <end position="349"/>
    </location>
</feature>
<evidence type="ECO:0000313" key="2">
    <source>
        <dbReference type="EMBL" id="GGK95924.1"/>
    </source>
</evidence>
<keyword evidence="3" id="KW-1185">Reference proteome</keyword>
<dbReference type="CDD" id="cd24146">
    <property type="entry name" value="nat-AmDH_N_like"/>
    <property type="match status" value="1"/>
</dbReference>
<dbReference type="Proteomes" id="UP000638263">
    <property type="component" value="Unassembled WGS sequence"/>
</dbReference>
<accession>A0A917VL05</accession>
<keyword evidence="2" id="KW-0808">Transferase</keyword>
<dbReference type="SUPFAM" id="SSF51735">
    <property type="entry name" value="NAD(P)-binding Rossmann-fold domains"/>
    <property type="match status" value="1"/>
</dbReference>
<reference evidence="2" key="1">
    <citation type="journal article" date="2014" name="Int. J. Syst. Evol. Microbiol.">
        <title>Complete genome sequence of Corynebacterium casei LMG S-19264T (=DSM 44701T), isolated from a smear-ripened cheese.</title>
        <authorList>
            <consortium name="US DOE Joint Genome Institute (JGI-PGF)"/>
            <person name="Walter F."/>
            <person name="Albersmeier A."/>
            <person name="Kalinowski J."/>
            <person name="Ruckert C."/>
        </authorList>
    </citation>
    <scope>NUCLEOTIDE SEQUENCE</scope>
    <source>
        <strain evidence="2">CGMCC 4.3508</strain>
    </source>
</reference>
<name>A0A917VL05_9NOCA</name>
<dbReference type="Gene3D" id="3.40.50.720">
    <property type="entry name" value="NAD(P)-binding Rossmann-like Domain"/>
    <property type="match status" value="1"/>
</dbReference>
<dbReference type="AlphaFoldDB" id="A0A917VL05"/>
<evidence type="ECO:0000313" key="3">
    <source>
        <dbReference type="Proteomes" id="UP000638263"/>
    </source>
</evidence>
<organism evidence="2 3">
    <name type="scientific">Nocardia jinanensis</name>
    <dbReference type="NCBI Taxonomy" id="382504"/>
    <lineage>
        <taxon>Bacteria</taxon>
        <taxon>Bacillati</taxon>
        <taxon>Actinomycetota</taxon>
        <taxon>Actinomycetes</taxon>
        <taxon>Mycobacteriales</taxon>
        <taxon>Nocardiaceae</taxon>
        <taxon>Nocardia</taxon>
    </lineage>
</organism>
<keyword evidence="2" id="KW-0418">Kinase</keyword>
<dbReference type="InterPro" id="IPR036291">
    <property type="entry name" value="NAD(P)-bd_dom_sf"/>
</dbReference>
<protein>
    <submittedName>
        <fullName evidence="2">Diacylglycerol kinase</fullName>
    </submittedName>
</protein>
<dbReference type="GO" id="GO:0016301">
    <property type="term" value="F:kinase activity"/>
    <property type="evidence" value="ECO:0007669"/>
    <property type="project" value="UniProtKB-KW"/>
</dbReference>
<dbReference type="RefSeq" id="WP_062996177.1">
    <property type="nucleotide sequence ID" value="NZ_BMMH01000001.1"/>
</dbReference>
<sequence>MAQRVVLVGTGNAGRIALTQLITDERFELVGVWVSSPEKIGIDAGELAGLGISTGIRAVGDLDELLATRPDCAVYCAMGDTRLVEAMADIRRFLAAGVNVVGTAPGLLMYPWGTLPPKFFADVEAAATAGNASLFVNGVDPGFVNDLIPFALASTCRQIEQVRCLELADYATYDGSTVMFDVMGFGTALEQTPMLLQPGVLGIAWGAGMRALAAGLGVQIDEITETYEREPAPESFEIAVGEVAKGTQAALRFEITGHVDGRPAIVVEHITRLRDDLRPDWARPAQPGGSYRVEITGEPSYAVDICPSSRHGDHNYAAILAGVGRVVNAIPAVVAAEPGIRTTGDLPLYTGPGLTAPA</sequence>
<comment type="caution">
    <text evidence="2">The sequence shown here is derived from an EMBL/GenBank/DDBJ whole genome shotgun (WGS) entry which is preliminary data.</text>
</comment>
<proteinExistence type="predicted"/>
<reference evidence="2" key="2">
    <citation type="submission" date="2020-09" db="EMBL/GenBank/DDBJ databases">
        <authorList>
            <person name="Sun Q."/>
            <person name="Zhou Y."/>
        </authorList>
    </citation>
    <scope>NUCLEOTIDE SEQUENCE</scope>
    <source>
        <strain evidence="2">CGMCC 4.3508</strain>
    </source>
</reference>
<dbReference type="Pfam" id="PF19328">
    <property type="entry name" value="DAP_DH_C"/>
    <property type="match status" value="1"/>
</dbReference>
<gene>
    <name evidence="2" type="ORF">GCM10011588_07870</name>
</gene>
<dbReference type="EMBL" id="BMMH01000001">
    <property type="protein sequence ID" value="GGK95924.1"/>
    <property type="molecule type" value="Genomic_DNA"/>
</dbReference>
<evidence type="ECO:0000259" key="1">
    <source>
        <dbReference type="Pfam" id="PF19328"/>
    </source>
</evidence>
<dbReference type="InterPro" id="IPR045760">
    <property type="entry name" value="DAP_DH_C"/>
</dbReference>